<feature type="domain" description="F-box" evidence="1">
    <location>
        <begin position="12"/>
        <end position="52"/>
    </location>
</feature>
<dbReference type="OrthoDB" id="3543113at2759"/>
<dbReference type="HOGENOM" id="CLU_021164_0_0_1"/>
<proteinExistence type="predicted"/>
<sequence length="525" mass="58948">MAFSSTLTYGRSLPAEICLMLCEMLDKHTLSSLTVLCKAWRDLANGPLWRTLPSLTPLLKLFPEDSRARTRFFSDDVKFIRTLTAQDWDLVLTRSCLVKAIDANMVPEIRFSQRRYNDSVAEALSACPLPSTFLPRLNWLVLPYDAFAPTNKSEAAYLTLLSPQIRTFGISNRFLSGKNTEWDISSLDKIVRACPKVSRLSFGVLVPEQALCPALGSWTCLNAVQVKVPEHSDCGRILEALYNLPALRSVALYLYNVKQAVEMPSASNESPPLEALTLTAATSSLCCAIMQYFGIRHMKSLRLWCMGVEHLGPEHTDEALFEEIQQVMQYIGSNGSANLSHVEVELDNQETELAFELLSTLAPLSGMEHLTLSGGASDINDADCETFARWWPSLRIFHLKASRRFDECVGCTLDALLPFAEHCPDLQSLTLPINATKSPPLIRQPLENSSLTCLDVLHGAEIMNHRQVALFLYELFPNLEEIRLSKEESDDEEKAETSWQEKDWYAVQEAINVMRDKDEGVTYLV</sequence>
<name>D8QGP6_SCHCM</name>
<dbReference type="SUPFAM" id="SSF52047">
    <property type="entry name" value="RNI-like"/>
    <property type="match status" value="1"/>
</dbReference>
<dbReference type="AlphaFoldDB" id="D8QGP6"/>
<evidence type="ECO:0000313" key="2">
    <source>
        <dbReference type="EMBL" id="EFI92531.1"/>
    </source>
</evidence>
<dbReference type="OMA" id="IGHASHF"/>
<gene>
    <name evidence="2" type="ORF">SCHCODRAFT_113036</name>
</gene>
<organism evidence="3">
    <name type="scientific">Schizophyllum commune (strain H4-8 / FGSC 9210)</name>
    <name type="common">Split gill fungus</name>
    <dbReference type="NCBI Taxonomy" id="578458"/>
    <lineage>
        <taxon>Eukaryota</taxon>
        <taxon>Fungi</taxon>
        <taxon>Dikarya</taxon>
        <taxon>Basidiomycota</taxon>
        <taxon>Agaricomycotina</taxon>
        <taxon>Agaricomycetes</taxon>
        <taxon>Agaricomycetidae</taxon>
        <taxon>Agaricales</taxon>
        <taxon>Schizophyllaceae</taxon>
        <taxon>Schizophyllum</taxon>
    </lineage>
</organism>
<dbReference type="GeneID" id="9597206"/>
<dbReference type="InterPro" id="IPR001810">
    <property type="entry name" value="F-box_dom"/>
</dbReference>
<dbReference type="SUPFAM" id="SSF81383">
    <property type="entry name" value="F-box domain"/>
    <property type="match status" value="1"/>
</dbReference>
<protein>
    <recommendedName>
        <fullName evidence="1">F-box domain-containing protein</fullName>
    </recommendedName>
</protein>
<dbReference type="Proteomes" id="UP000007431">
    <property type="component" value="Unassembled WGS sequence"/>
</dbReference>
<dbReference type="RefSeq" id="XP_003027434.1">
    <property type="nucleotide sequence ID" value="XM_003027388.1"/>
</dbReference>
<evidence type="ECO:0000259" key="1">
    <source>
        <dbReference type="Pfam" id="PF12937"/>
    </source>
</evidence>
<accession>D8QGP6</accession>
<dbReference type="InterPro" id="IPR036047">
    <property type="entry name" value="F-box-like_dom_sf"/>
</dbReference>
<reference evidence="2 3" key="1">
    <citation type="journal article" date="2010" name="Nat. Biotechnol.">
        <title>Genome sequence of the model mushroom Schizophyllum commune.</title>
        <authorList>
            <person name="Ohm R.A."/>
            <person name="de Jong J.F."/>
            <person name="Lugones L.G."/>
            <person name="Aerts A."/>
            <person name="Kothe E."/>
            <person name="Stajich J.E."/>
            <person name="de Vries R.P."/>
            <person name="Record E."/>
            <person name="Levasseur A."/>
            <person name="Baker S.E."/>
            <person name="Bartholomew K.A."/>
            <person name="Coutinho P.M."/>
            <person name="Erdmann S."/>
            <person name="Fowler T.J."/>
            <person name="Gathman A.C."/>
            <person name="Lombard V."/>
            <person name="Henrissat B."/>
            <person name="Knabe N."/>
            <person name="Kuees U."/>
            <person name="Lilly W.W."/>
            <person name="Lindquist E."/>
            <person name="Lucas S."/>
            <person name="Magnuson J.K."/>
            <person name="Piumi F."/>
            <person name="Raudaskoski M."/>
            <person name="Salamov A."/>
            <person name="Schmutz J."/>
            <person name="Schwarze F.W.M.R."/>
            <person name="vanKuyk P.A."/>
            <person name="Horton J.S."/>
            <person name="Grigoriev I.V."/>
            <person name="Woesten H.A.B."/>
        </authorList>
    </citation>
    <scope>NUCLEOTIDE SEQUENCE [LARGE SCALE GENOMIC DNA]</scope>
    <source>
        <strain evidence="3">H4-8 / FGSC 9210</strain>
    </source>
</reference>
<evidence type="ECO:0000313" key="3">
    <source>
        <dbReference type="Proteomes" id="UP000007431"/>
    </source>
</evidence>
<feature type="non-terminal residue" evidence="2">
    <location>
        <position position="525"/>
    </location>
</feature>
<dbReference type="VEuPathDB" id="FungiDB:SCHCODRAFT_02590127"/>
<dbReference type="EMBL" id="GL377312">
    <property type="protein sequence ID" value="EFI92531.1"/>
    <property type="molecule type" value="Genomic_DNA"/>
</dbReference>
<dbReference type="InterPro" id="IPR032675">
    <property type="entry name" value="LRR_dom_sf"/>
</dbReference>
<dbReference type="Gene3D" id="1.20.1280.50">
    <property type="match status" value="1"/>
</dbReference>
<keyword evidence="3" id="KW-1185">Reference proteome</keyword>
<dbReference type="Pfam" id="PF12937">
    <property type="entry name" value="F-box-like"/>
    <property type="match status" value="1"/>
</dbReference>
<dbReference type="KEGG" id="scm:SCHCO_02590127"/>
<dbReference type="InParanoid" id="D8QGP6"/>
<dbReference type="Gene3D" id="3.80.10.10">
    <property type="entry name" value="Ribonuclease Inhibitor"/>
    <property type="match status" value="1"/>
</dbReference>